<evidence type="ECO:0000256" key="1">
    <source>
        <dbReference type="ARBA" id="ARBA00004651"/>
    </source>
</evidence>
<dbReference type="RefSeq" id="WP_150808984.1">
    <property type="nucleotide sequence ID" value="NZ_CABPSR010000003.1"/>
</dbReference>
<evidence type="ECO:0000256" key="5">
    <source>
        <dbReference type="SAM" id="Phobius"/>
    </source>
</evidence>
<dbReference type="EMBL" id="CABPSR010000003">
    <property type="protein sequence ID" value="VVE78631.1"/>
    <property type="molecule type" value="Genomic_DNA"/>
</dbReference>
<organism evidence="6 7">
    <name type="scientific">Pandoraea sputorum</name>
    <dbReference type="NCBI Taxonomy" id="93222"/>
    <lineage>
        <taxon>Bacteria</taxon>
        <taxon>Pseudomonadati</taxon>
        <taxon>Pseudomonadota</taxon>
        <taxon>Betaproteobacteria</taxon>
        <taxon>Burkholderiales</taxon>
        <taxon>Burkholderiaceae</taxon>
        <taxon>Pandoraea</taxon>
    </lineage>
</organism>
<dbReference type="CDD" id="cd00267">
    <property type="entry name" value="ABC_ATPase"/>
    <property type="match status" value="1"/>
</dbReference>
<keyword evidence="4 5" id="KW-0472">Membrane</keyword>
<accession>A0A5E5AXV5</accession>
<dbReference type="GO" id="GO:0005524">
    <property type="term" value="F:ATP binding"/>
    <property type="evidence" value="ECO:0007669"/>
    <property type="project" value="InterPro"/>
</dbReference>
<keyword evidence="3 5" id="KW-1133">Transmembrane helix</keyword>
<reference evidence="6 7" key="1">
    <citation type="submission" date="2019-08" db="EMBL/GenBank/DDBJ databases">
        <authorList>
            <person name="Peeters C."/>
        </authorList>
    </citation>
    <scope>NUCLEOTIDE SEQUENCE [LARGE SCALE GENOMIC DNA]</scope>
    <source>
        <strain evidence="6 7">LMG 31121</strain>
    </source>
</reference>
<feature type="transmembrane region" description="Helical" evidence="5">
    <location>
        <begin position="29"/>
        <end position="51"/>
    </location>
</feature>
<name>A0A5E5AXV5_9BURK</name>
<proteinExistence type="predicted"/>
<evidence type="ECO:0000256" key="3">
    <source>
        <dbReference type="ARBA" id="ARBA00022989"/>
    </source>
</evidence>
<sequence>MKLVDSTGTETAVERAHQQWKGIFAHTPAAATLILITAHQSIIAASSFFLTRLVGEFQEQRPFQGYLILYLAAMLIPYFPGCASFVALQSWINRAHREFVTRFARTAYGFTDAHCDSGLRSVSESMIARNSFLAIRDYLTFIHGLVGFLLNSTLSIVVLGIMLPGNLLTGYFFTLSLCALLIVVMRTSVARKSSEMEKQFAYYGQILARVWANTTLGNRYHYENWSRATDTHATAYYGASTRLQWLKQAGNLSLALTALGPTIFLVWNVVKNGHADAVLIAAVIVNLTRIFHILNSLSALVYQVLDLSSMNARIKMLFAAEQDLLAPRDSPKSPAGVMSMNGEPVRCFAEATRALIVAGTGRFTIRGENGAGKSTLLRFVKKSLGDRSLLLPAQQSDLVWRNAGDEVSTGQSMLMQLEEAVSIPDIDALLLDEWDANLDQSNRIAVDQMLSLLSETKLILEIRH</sequence>
<dbReference type="InterPro" id="IPR027417">
    <property type="entry name" value="P-loop_NTPase"/>
</dbReference>
<dbReference type="Proteomes" id="UP000335538">
    <property type="component" value="Unassembled WGS sequence"/>
</dbReference>
<comment type="subcellular location">
    <subcellularLocation>
        <location evidence="1">Cell membrane</location>
        <topology evidence="1">Multi-pass membrane protein</topology>
    </subcellularLocation>
</comment>
<dbReference type="SUPFAM" id="SSF90123">
    <property type="entry name" value="ABC transporter transmembrane region"/>
    <property type="match status" value="1"/>
</dbReference>
<feature type="transmembrane region" description="Helical" evidence="5">
    <location>
        <begin position="249"/>
        <end position="267"/>
    </location>
</feature>
<feature type="transmembrane region" description="Helical" evidence="5">
    <location>
        <begin position="279"/>
        <end position="305"/>
    </location>
</feature>
<gene>
    <name evidence="6" type="ORF">PSP31121_01759</name>
</gene>
<evidence type="ECO:0008006" key="8">
    <source>
        <dbReference type="Google" id="ProtNLM"/>
    </source>
</evidence>
<dbReference type="AlphaFoldDB" id="A0A5E5AXV5"/>
<protein>
    <recommendedName>
        <fullName evidence="8">ABC transporter ATP-binding protein</fullName>
    </recommendedName>
</protein>
<keyword evidence="2 5" id="KW-0812">Transmembrane</keyword>
<dbReference type="Gene3D" id="3.40.50.300">
    <property type="entry name" value="P-loop containing nucleotide triphosphate hydrolases"/>
    <property type="match status" value="1"/>
</dbReference>
<evidence type="ECO:0000256" key="4">
    <source>
        <dbReference type="ARBA" id="ARBA00023136"/>
    </source>
</evidence>
<evidence type="ECO:0000313" key="6">
    <source>
        <dbReference type="EMBL" id="VVE78631.1"/>
    </source>
</evidence>
<dbReference type="InterPro" id="IPR036640">
    <property type="entry name" value="ABC1_TM_sf"/>
</dbReference>
<feature type="transmembrane region" description="Helical" evidence="5">
    <location>
        <begin position="138"/>
        <end position="162"/>
    </location>
</feature>
<feature type="transmembrane region" description="Helical" evidence="5">
    <location>
        <begin position="63"/>
        <end position="88"/>
    </location>
</feature>
<feature type="transmembrane region" description="Helical" evidence="5">
    <location>
        <begin position="168"/>
        <end position="189"/>
    </location>
</feature>
<evidence type="ECO:0000256" key="2">
    <source>
        <dbReference type="ARBA" id="ARBA00022692"/>
    </source>
</evidence>
<dbReference type="SUPFAM" id="SSF52540">
    <property type="entry name" value="P-loop containing nucleoside triphosphate hydrolases"/>
    <property type="match status" value="1"/>
</dbReference>
<dbReference type="GO" id="GO:0005886">
    <property type="term" value="C:plasma membrane"/>
    <property type="evidence" value="ECO:0007669"/>
    <property type="project" value="UniProtKB-SubCell"/>
</dbReference>
<evidence type="ECO:0000313" key="7">
    <source>
        <dbReference type="Proteomes" id="UP000335538"/>
    </source>
</evidence>